<feature type="domain" description="DUF6576" evidence="1">
    <location>
        <begin position="35"/>
        <end position="80"/>
    </location>
</feature>
<keyword evidence="3" id="KW-1185">Reference proteome</keyword>
<sequence length="80" mass="9491">MILVIIFLIIILIFAFVFKDKFSASISKPEEKYMSIDDRFNNDKREREKEIDQLLSKIGENGIDDLSPRERKRLDELSKK</sequence>
<name>A0A1T5G089_9FLAO</name>
<dbReference type="OrthoDB" id="1264007at2"/>
<dbReference type="InterPro" id="IPR046483">
    <property type="entry name" value="DUF6576"/>
</dbReference>
<evidence type="ECO:0000313" key="3">
    <source>
        <dbReference type="Proteomes" id="UP000191112"/>
    </source>
</evidence>
<proteinExistence type="predicted"/>
<evidence type="ECO:0000259" key="1">
    <source>
        <dbReference type="Pfam" id="PF20216"/>
    </source>
</evidence>
<dbReference type="Proteomes" id="UP000191112">
    <property type="component" value="Unassembled WGS sequence"/>
</dbReference>
<dbReference type="STRING" id="619805.SAMN05660477_02436"/>
<gene>
    <name evidence="2" type="ORF">SAMN05660477_02436</name>
</gene>
<protein>
    <recommendedName>
        <fullName evidence="1">DUF6576 domain-containing protein</fullName>
    </recommendedName>
</protein>
<organism evidence="2 3">
    <name type="scientific">Soonwooa buanensis</name>
    <dbReference type="NCBI Taxonomy" id="619805"/>
    <lineage>
        <taxon>Bacteria</taxon>
        <taxon>Pseudomonadati</taxon>
        <taxon>Bacteroidota</taxon>
        <taxon>Flavobacteriia</taxon>
        <taxon>Flavobacteriales</taxon>
        <taxon>Weeksellaceae</taxon>
        <taxon>Chryseobacterium group</taxon>
        <taxon>Soonwooa</taxon>
    </lineage>
</organism>
<evidence type="ECO:0000313" key="2">
    <source>
        <dbReference type="EMBL" id="SKC01873.1"/>
    </source>
</evidence>
<dbReference type="Pfam" id="PF20216">
    <property type="entry name" value="DUF6576"/>
    <property type="match status" value="1"/>
</dbReference>
<accession>A0A1T5G089</accession>
<reference evidence="2 3" key="1">
    <citation type="submission" date="2017-02" db="EMBL/GenBank/DDBJ databases">
        <authorList>
            <person name="Peterson S.W."/>
        </authorList>
    </citation>
    <scope>NUCLEOTIDE SEQUENCE [LARGE SCALE GENOMIC DNA]</scope>
    <source>
        <strain evidence="2 3">DSM 22323</strain>
    </source>
</reference>
<dbReference type="AlphaFoldDB" id="A0A1T5G089"/>
<dbReference type="EMBL" id="FUYZ01000009">
    <property type="protein sequence ID" value="SKC01873.1"/>
    <property type="molecule type" value="Genomic_DNA"/>
</dbReference>
<dbReference type="RefSeq" id="WP_144038374.1">
    <property type="nucleotide sequence ID" value="NZ_FUYZ01000009.1"/>
</dbReference>